<dbReference type="PANTHER" id="PTHR48050">
    <property type="entry name" value="STEROL 3-BETA-GLUCOSYLTRANSFERASE"/>
    <property type="match status" value="1"/>
</dbReference>
<organism evidence="2 3">
    <name type="scientific">Actinomyces massiliensis F0489</name>
    <dbReference type="NCBI Taxonomy" id="1125718"/>
    <lineage>
        <taxon>Bacteria</taxon>
        <taxon>Bacillati</taxon>
        <taxon>Actinomycetota</taxon>
        <taxon>Actinomycetes</taxon>
        <taxon>Actinomycetales</taxon>
        <taxon>Actinomycetaceae</taxon>
        <taxon>Actinomyces</taxon>
    </lineage>
</organism>
<evidence type="ECO:0000313" key="2">
    <source>
        <dbReference type="EMBL" id="EJF43276.1"/>
    </source>
</evidence>
<dbReference type="GO" id="GO:0016758">
    <property type="term" value="F:hexosyltransferase activity"/>
    <property type="evidence" value="ECO:0007669"/>
    <property type="project" value="UniProtKB-ARBA"/>
</dbReference>
<dbReference type="PATRIC" id="fig|1125718.3.peg.1670"/>
<accession>J0X3S4</accession>
<feature type="domain" description="Erythromycin biosynthesis protein CIII-like C-terminal" evidence="1">
    <location>
        <begin position="283"/>
        <end position="380"/>
    </location>
</feature>
<dbReference type="CDD" id="cd03784">
    <property type="entry name" value="GT1_Gtf-like"/>
    <property type="match status" value="1"/>
</dbReference>
<dbReference type="OrthoDB" id="3253247at2"/>
<dbReference type="SUPFAM" id="SSF53756">
    <property type="entry name" value="UDP-Glycosyltransferase/glycogen phosphorylase"/>
    <property type="match status" value="1"/>
</dbReference>
<dbReference type="eggNOG" id="COG1819">
    <property type="taxonomic scope" value="Bacteria"/>
</dbReference>
<dbReference type="EMBL" id="AKFT01000128">
    <property type="protein sequence ID" value="EJF43276.1"/>
    <property type="molecule type" value="Genomic_DNA"/>
</dbReference>
<evidence type="ECO:0000259" key="1">
    <source>
        <dbReference type="Pfam" id="PF06722"/>
    </source>
</evidence>
<keyword evidence="3" id="KW-1185">Reference proteome</keyword>
<gene>
    <name evidence="2" type="ORF">HMPREF1318_1853</name>
</gene>
<dbReference type="AlphaFoldDB" id="J0X3S4"/>
<dbReference type="Gene3D" id="3.40.50.2000">
    <property type="entry name" value="Glycogen Phosphorylase B"/>
    <property type="match status" value="2"/>
</dbReference>
<evidence type="ECO:0000313" key="3">
    <source>
        <dbReference type="Proteomes" id="UP000002941"/>
    </source>
</evidence>
<reference evidence="2 3" key="1">
    <citation type="submission" date="2012-05" db="EMBL/GenBank/DDBJ databases">
        <authorList>
            <person name="Harkins D.M."/>
            <person name="Madupu R."/>
            <person name="Durkin A.S."/>
            <person name="Torralba M."/>
            <person name="Methe B."/>
            <person name="Sutton G.G."/>
            <person name="Nelson K.E."/>
        </authorList>
    </citation>
    <scope>NUCLEOTIDE SEQUENCE [LARGE SCALE GENOMIC DNA]</scope>
    <source>
        <strain evidence="2 3">F0489</strain>
    </source>
</reference>
<dbReference type="Pfam" id="PF06722">
    <property type="entry name" value="EryCIII-like_C"/>
    <property type="match status" value="1"/>
</dbReference>
<dbReference type="PANTHER" id="PTHR48050:SF13">
    <property type="entry name" value="STEROL 3-BETA-GLUCOSYLTRANSFERASE UGT80A2"/>
    <property type="match status" value="1"/>
</dbReference>
<dbReference type="InterPro" id="IPR050426">
    <property type="entry name" value="Glycosyltransferase_28"/>
</dbReference>
<dbReference type="InterPro" id="IPR010610">
    <property type="entry name" value="EryCIII-like_C"/>
</dbReference>
<dbReference type="GO" id="GO:0008194">
    <property type="term" value="F:UDP-glycosyltransferase activity"/>
    <property type="evidence" value="ECO:0007669"/>
    <property type="project" value="InterPro"/>
</dbReference>
<dbReference type="GO" id="GO:0017000">
    <property type="term" value="P:antibiotic biosynthetic process"/>
    <property type="evidence" value="ECO:0007669"/>
    <property type="project" value="UniProtKB-ARBA"/>
</dbReference>
<comment type="caution">
    <text evidence="2">The sequence shown here is derived from an EMBL/GenBank/DDBJ whole genome shotgun (WGS) entry which is preliminary data.</text>
</comment>
<dbReference type="InterPro" id="IPR002213">
    <property type="entry name" value="UDP_glucos_trans"/>
</dbReference>
<name>J0X3S4_9ACTO</name>
<keyword evidence="2" id="KW-0808">Transferase</keyword>
<protein>
    <submittedName>
        <fullName evidence="2">Glycosyltransferase family 1 domain protein</fullName>
    </submittedName>
</protein>
<proteinExistence type="predicted"/>
<sequence>MRVLAVVMGSQGDLLPFVHLGGALGARGHETVIAGFDEFAETIAGRQIQGVEYVSLPGDCQEMMKRLLGDSEGMLDAVRGVRQMLGDPAIFEALEGAMAGVDVVMHNQFGEVARLLGASRGVPSVRVQVYPTEPCRSYSLVDPRNLDGTRRAVLIHRLSNAMMTWAMGPVMKTWRRRLGLGRGVLRGSPQTIYQFSPGLNPPDPAWGPHVHVTGEWLSPDPAPPLREDVEDFLQRGEAPLLVSFGSVASDRLRDLWRWTREVLVEQGLRAIIVDPDQGAGESDGLLTVDRVPFTVVLPRCRAVLCHGSLGTTGAALRAGLPCLTVAFGGDQQFHAQAVRRNGAGPAYIDAQRGELTRRALGAGVADLVSGGYDQAARTMPQLLSADPGLDAAVELMVGLGGTPAASCKREDTR</sequence>
<dbReference type="Proteomes" id="UP000002941">
    <property type="component" value="Unassembled WGS sequence"/>
</dbReference>